<reference evidence="2 3" key="1">
    <citation type="journal article" date="2001" name="Virology">
        <title>The AG recombinant IbNG and novel strains of group M HIV-1 are common in Cameroon.</title>
        <authorList>
            <person name="Carr J.K."/>
            <person name="Torimiro J."/>
            <person name="Wolfe N."/>
            <person name="Eitel M."/>
            <person name="Kim B."/>
            <person name="Sanders-Buell E."/>
            <person name="Jagodzinski L."/>
            <person name="Gotte D."/>
            <person name="Burke D."/>
            <person name="Birx D."/>
            <person name="McCutchan F."/>
        </authorList>
    </citation>
    <scope>NUCLEOTIDE SEQUENCE [LARGE SCALE GENOMIC DNA]</scope>
    <source>
        <strain evidence="2">CM53379</strain>
    </source>
</reference>
<feature type="compositionally biased region" description="Polar residues" evidence="1">
    <location>
        <begin position="57"/>
        <end position="76"/>
    </location>
</feature>
<accession>Q90CH1</accession>
<sequence>FFRENLAFQQGEARELSPEQTRANSPTSGELRVRRGDSPLPRNRSRRKRSYILRLPSNHSLAATPSHSKNRGTANRSPIRHRSR</sequence>
<organism evidence="2 3">
    <name type="scientific">Human immunodeficiency virus type 1</name>
    <name type="common">HIV-1</name>
    <dbReference type="NCBI Taxonomy" id="11676"/>
    <lineage>
        <taxon>Viruses</taxon>
        <taxon>Riboviria</taxon>
        <taxon>Pararnavirae</taxon>
        <taxon>Artverviricota</taxon>
        <taxon>Revtraviricetes</taxon>
        <taxon>Ortervirales</taxon>
        <taxon>Retroviridae</taxon>
        <taxon>Orthoretrovirinae</taxon>
        <taxon>Lentivirus</taxon>
        <taxon>Lentivirus humimdef1</taxon>
    </lineage>
</organism>
<evidence type="ECO:0000313" key="3">
    <source>
        <dbReference type="Proteomes" id="UP000130121"/>
    </source>
</evidence>
<feature type="region of interest" description="Disordered" evidence="1">
    <location>
        <begin position="1"/>
        <end position="84"/>
    </location>
</feature>
<dbReference type="Proteomes" id="UP000130121">
    <property type="component" value="Genome"/>
</dbReference>
<proteinExistence type="predicted"/>
<gene>
    <name evidence="2" type="primary">pol</name>
</gene>
<protein>
    <submittedName>
        <fullName evidence="2">Pol protein</fullName>
    </submittedName>
</protein>
<organismHost>
    <name type="scientific">Homo sapiens</name>
    <name type="common">Human</name>
    <dbReference type="NCBI Taxonomy" id="9606"/>
</organismHost>
<feature type="non-terminal residue" evidence="2">
    <location>
        <position position="1"/>
    </location>
</feature>
<name>Q90CH1_HV1</name>
<evidence type="ECO:0000313" key="2">
    <source>
        <dbReference type="EMBL" id="AAK59213.1"/>
    </source>
</evidence>
<feature type="compositionally biased region" description="Polar residues" evidence="1">
    <location>
        <begin position="18"/>
        <end position="28"/>
    </location>
</feature>
<evidence type="ECO:0000256" key="1">
    <source>
        <dbReference type="SAM" id="MobiDB-lite"/>
    </source>
</evidence>
<dbReference type="EMBL" id="AF377959">
    <property type="protein sequence ID" value="AAK59213.1"/>
    <property type="molecule type" value="Genomic_DNA"/>
</dbReference>